<dbReference type="FunFam" id="3.40.50.300:FF:000489">
    <property type="entry name" value="Primosome assembly protein PriA"/>
    <property type="match status" value="1"/>
</dbReference>
<dbReference type="GO" id="GO:0005524">
    <property type="term" value="F:ATP binding"/>
    <property type="evidence" value="ECO:0007669"/>
    <property type="project" value="UniProtKB-KW"/>
</dbReference>
<dbReference type="InterPro" id="IPR014001">
    <property type="entry name" value="Helicase_ATP-bd"/>
</dbReference>
<feature type="non-terminal residue" evidence="14">
    <location>
        <position position="267"/>
    </location>
</feature>
<evidence type="ECO:0000256" key="2">
    <source>
        <dbReference type="ARBA" id="ARBA00022705"/>
    </source>
</evidence>
<dbReference type="InterPro" id="IPR027417">
    <property type="entry name" value="P-loop_NTPase"/>
</dbReference>
<dbReference type="GO" id="GO:0043138">
    <property type="term" value="F:3'-5' DNA helicase activity"/>
    <property type="evidence" value="ECO:0007669"/>
    <property type="project" value="UniProtKB-EC"/>
</dbReference>
<dbReference type="InterPro" id="IPR042115">
    <property type="entry name" value="PriA_3primeBD_sf"/>
</dbReference>
<evidence type="ECO:0000256" key="12">
    <source>
        <dbReference type="ARBA" id="ARBA00048988"/>
    </source>
</evidence>
<evidence type="ECO:0000256" key="6">
    <source>
        <dbReference type="ARBA" id="ARBA00022806"/>
    </source>
</evidence>
<dbReference type="GO" id="GO:1990077">
    <property type="term" value="C:primosome complex"/>
    <property type="evidence" value="ECO:0007669"/>
    <property type="project" value="UniProtKB-KW"/>
</dbReference>
<evidence type="ECO:0000256" key="3">
    <source>
        <dbReference type="ARBA" id="ARBA00022723"/>
    </source>
</evidence>
<dbReference type="GO" id="GO:0046872">
    <property type="term" value="F:metal ion binding"/>
    <property type="evidence" value="ECO:0007669"/>
    <property type="project" value="UniProtKB-KW"/>
</dbReference>
<dbReference type="PROSITE" id="PS51192">
    <property type="entry name" value="HELICASE_ATP_BIND_1"/>
    <property type="match status" value="1"/>
</dbReference>
<dbReference type="SUPFAM" id="SSF52540">
    <property type="entry name" value="P-loop containing nucleoside triphosphate hydrolases"/>
    <property type="match status" value="1"/>
</dbReference>
<keyword evidence="10" id="KW-0413">Isomerase</keyword>
<sequence length="267" mass="31060">MKIPVLLPNIFNYPFTYDSDVNLQAGSYVIVPFGKFKMTGVVWDHFEELKKKNFLTKKILKKINVEPLNKKTINFLNWFSEYNLIPKGMSLKLHLLSSEAVENFNEKEYEIYKESIKKKKFNLTKDQQEVFKQISLNSDKFRVHLLEGTTGSGKTIVYFNLIKQKIELGYQGLILLPEIGLTSEFEKKFEEYFGFRSAVWHSKVTKKRKKIIWSGLANKKIKVVIGARSALFLPFKKLGIIIVDEEHDPSYKQDEGVIYNARDMAIS</sequence>
<dbReference type="EMBL" id="UINC01116713">
    <property type="protein sequence ID" value="SVC88640.1"/>
    <property type="molecule type" value="Genomic_DNA"/>
</dbReference>
<accession>A0A382QUQ2</accession>
<dbReference type="GO" id="GO:0003677">
    <property type="term" value="F:DNA binding"/>
    <property type="evidence" value="ECO:0007669"/>
    <property type="project" value="UniProtKB-KW"/>
</dbReference>
<dbReference type="AlphaFoldDB" id="A0A382QUQ2"/>
<dbReference type="PANTHER" id="PTHR30580:SF0">
    <property type="entry name" value="PRIMOSOMAL PROTEIN N"/>
    <property type="match status" value="1"/>
</dbReference>
<evidence type="ECO:0000256" key="7">
    <source>
        <dbReference type="ARBA" id="ARBA00022833"/>
    </source>
</evidence>
<evidence type="ECO:0000256" key="4">
    <source>
        <dbReference type="ARBA" id="ARBA00022741"/>
    </source>
</evidence>
<dbReference type="SMART" id="SM00487">
    <property type="entry name" value="DEXDc"/>
    <property type="match status" value="1"/>
</dbReference>
<dbReference type="GO" id="GO:0006269">
    <property type="term" value="P:DNA replication, synthesis of primer"/>
    <property type="evidence" value="ECO:0007669"/>
    <property type="project" value="UniProtKB-KW"/>
</dbReference>
<evidence type="ECO:0000256" key="5">
    <source>
        <dbReference type="ARBA" id="ARBA00022801"/>
    </source>
</evidence>
<keyword evidence="3" id="KW-0479">Metal-binding</keyword>
<name>A0A382QUQ2_9ZZZZ</name>
<evidence type="ECO:0000259" key="13">
    <source>
        <dbReference type="PROSITE" id="PS51192"/>
    </source>
</evidence>
<dbReference type="GO" id="GO:0006270">
    <property type="term" value="P:DNA replication initiation"/>
    <property type="evidence" value="ECO:0007669"/>
    <property type="project" value="TreeGrafter"/>
</dbReference>
<keyword evidence="9" id="KW-0238">DNA-binding</keyword>
<comment type="catalytic activity">
    <reaction evidence="12">
        <text>ATP + H2O = ADP + phosphate + H(+)</text>
        <dbReference type="Rhea" id="RHEA:13065"/>
        <dbReference type="ChEBI" id="CHEBI:15377"/>
        <dbReference type="ChEBI" id="CHEBI:15378"/>
        <dbReference type="ChEBI" id="CHEBI:30616"/>
        <dbReference type="ChEBI" id="CHEBI:43474"/>
        <dbReference type="ChEBI" id="CHEBI:456216"/>
        <dbReference type="EC" id="5.6.2.4"/>
    </reaction>
</comment>
<keyword evidence="4" id="KW-0547">Nucleotide-binding</keyword>
<dbReference type="GO" id="GO:0006310">
    <property type="term" value="P:DNA recombination"/>
    <property type="evidence" value="ECO:0007669"/>
    <property type="project" value="TreeGrafter"/>
</dbReference>
<feature type="domain" description="Helicase ATP-binding" evidence="13">
    <location>
        <begin position="135"/>
        <end position="267"/>
    </location>
</feature>
<keyword evidence="1" id="KW-0639">Primosome</keyword>
<dbReference type="PANTHER" id="PTHR30580">
    <property type="entry name" value="PRIMOSOMAL PROTEIN N"/>
    <property type="match status" value="1"/>
</dbReference>
<dbReference type="GO" id="GO:0006302">
    <property type="term" value="P:double-strand break repair"/>
    <property type="evidence" value="ECO:0007669"/>
    <property type="project" value="TreeGrafter"/>
</dbReference>
<proteinExistence type="predicted"/>
<dbReference type="InterPro" id="IPR011545">
    <property type="entry name" value="DEAD/DEAH_box_helicase_dom"/>
</dbReference>
<evidence type="ECO:0000256" key="1">
    <source>
        <dbReference type="ARBA" id="ARBA00022515"/>
    </source>
</evidence>
<gene>
    <name evidence="14" type="ORF">METZ01_LOCUS341494</name>
</gene>
<protein>
    <recommendedName>
        <fullName evidence="11">DNA 3'-5' helicase</fullName>
        <ecNumber evidence="11">5.6.2.4</ecNumber>
    </recommendedName>
</protein>
<dbReference type="InterPro" id="IPR041222">
    <property type="entry name" value="PriA_3primeBD"/>
</dbReference>
<evidence type="ECO:0000313" key="14">
    <source>
        <dbReference type="EMBL" id="SVC88640.1"/>
    </source>
</evidence>
<evidence type="ECO:0000256" key="8">
    <source>
        <dbReference type="ARBA" id="ARBA00022840"/>
    </source>
</evidence>
<evidence type="ECO:0000256" key="9">
    <source>
        <dbReference type="ARBA" id="ARBA00023125"/>
    </source>
</evidence>
<keyword evidence="2" id="KW-0235">DNA replication</keyword>
<dbReference type="GO" id="GO:0016787">
    <property type="term" value="F:hydrolase activity"/>
    <property type="evidence" value="ECO:0007669"/>
    <property type="project" value="UniProtKB-KW"/>
</dbReference>
<dbReference type="Pfam" id="PF00270">
    <property type="entry name" value="DEAD"/>
    <property type="match status" value="1"/>
</dbReference>
<keyword evidence="5" id="KW-0378">Hydrolase</keyword>
<dbReference type="EC" id="5.6.2.4" evidence="11"/>
<keyword evidence="7" id="KW-0862">Zinc</keyword>
<dbReference type="Gene3D" id="3.40.50.300">
    <property type="entry name" value="P-loop containing nucleotide triphosphate hydrolases"/>
    <property type="match status" value="1"/>
</dbReference>
<keyword evidence="8" id="KW-0067">ATP-binding</keyword>
<evidence type="ECO:0000256" key="10">
    <source>
        <dbReference type="ARBA" id="ARBA00023235"/>
    </source>
</evidence>
<keyword evidence="6" id="KW-0347">Helicase</keyword>
<organism evidence="14">
    <name type="scientific">marine metagenome</name>
    <dbReference type="NCBI Taxonomy" id="408172"/>
    <lineage>
        <taxon>unclassified sequences</taxon>
        <taxon>metagenomes</taxon>
        <taxon>ecological metagenomes</taxon>
    </lineage>
</organism>
<dbReference type="Pfam" id="PF17764">
    <property type="entry name" value="PriA_3primeBD"/>
    <property type="match status" value="1"/>
</dbReference>
<evidence type="ECO:0000256" key="11">
    <source>
        <dbReference type="ARBA" id="ARBA00034808"/>
    </source>
</evidence>
<dbReference type="Gene3D" id="3.40.1440.60">
    <property type="entry name" value="PriA, 3(prime) DNA-binding domain"/>
    <property type="match status" value="1"/>
</dbReference>
<reference evidence="14" key="1">
    <citation type="submission" date="2018-05" db="EMBL/GenBank/DDBJ databases">
        <authorList>
            <person name="Lanie J.A."/>
            <person name="Ng W.-L."/>
            <person name="Kazmierczak K.M."/>
            <person name="Andrzejewski T.M."/>
            <person name="Davidsen T.M."/>
            <person name="Wayne K.J."/>
            <person name="Tettelin H."/>
            <person name="Glass J.I."/>
            <person name="Rusch D."/>
            <person name="Podicherti R."/>
            <person name="Tsui H.-C.T."/>
            <person name="Winkler M.E."/>
        </authorList>
    </citation>
    <scope>NUCLEOTIDE SEQUENCE</scope>
</reference>